<name>A2E9M5_TRIV3</name>
<accession>A2E9M5</accession>
<dbReference type="RefSeq" id="XP_001322899.1">
    <property type="nucleotide sequence ID" value="XM_001322864.1"/>
</dbReference>
<dbReference type="Gene3D" id="1.10.10.10">
    <property type="entry name" value="Winged helix-like DNA-binding domain superfamily/Winged helix DNA-binding domain"/>
    <property type="match status" value="1"/>
</dbReference>
<keyword evidence="3" id="KW-1185">Reference proteome</keyword>
<dbReference type="Pfam" id="PF10416">
    <property type="entry name" value="IBD"/>
    <property type="match status" value="1"/>
</dbReference>
<sequence length="379" mass="43401">MGDKQLIDELDKTLSNKKSNRLSVPGKLLYAMKFTTAHPELREIIGIYWLDDYTFMVNNSIASKHLDIKTSSMNKNFSDFGFIAISDIDRSVTPSTVSTPLDAGFSSSSKKVETSNVVWTKRTHRRQRLFNKNIEPEMCIVAKDVKYSEIIDEFLREDPVKYECFTLLDKLGKNYIEYVEPVIIEWKNLKQELGAYGNEIELEKFTDCLARNAKSNYPHNVSIALSRFIQKSICSSVVIPNITFLDYVRLCLRFGPPERIVENVEALLKPHRDEFEDWFSATVETTNIRDYPYIKMSSSHPCYFSLVKPPSERITIAYNPLSPQNQSFNCEGFEAGSLKEILAHLNIKVGDNSMNPSFSSYYPESSMPDANDLSSYLPF</sequence>
<dbReference type="VEuPathDB" id="TrichDB:TVAG_157530"/>
<proteinExistence type="predicted"/>
<dbReference type="KEGG" id="tva:4768611"/>
<reference evidence="2" key="1">
    <citation type="submission" date="2006-10" db="EMBL/GenBank/DDBJ databases">
        <authorList>
            <person name="Amadeo P."/>
            <person name="Zhao Q."/>
            <person name="Wortman J."/>
            <person name="Fraser-Liggett C."/>
            <person name="Carlton J."/>
        </authorList>
    </citation>
    <scope>NUCLEOTIDE SEQUENCE</scope>
    <source>
        <strain evidence="2">G3</strain>
    </source>
</reference>
<dbReference type="InterPro" id="IPR018845">
    <property type="entry name" value="Initiator-bd"/>
</dbReference>
<dbReference type="AlphaFoldDB" id="A2E9M5"/>
<evidence type="ECO:0000313" key="3">
    <source>
        <dbReference type="Proteomes" id="UP000001542"/>
    </source>
</evidence>
<dbReference type="InterPro" id="IPR036388">
    <property type="entry name" value="WH-like_DNA-bd_sf"/>
</dbReference>
<dbReference type="Proteomes" id="UP000001542">
    <property type="component" value="Unassembled WGS sequence"/>
</dbReference>
<protein>
    <recommendedName>
        <fullName evidence="1">Initiator binding domain-containing protein</fullName>
    </recommendedName>
</protein>
<dbReference type="InParanoid" id="A2E9M5"/>
<gene>
    <name evidence="2" type="ORF">TVAG_157530</name>
</gene>
<dbReference type="SMR" id="A2E9M5"/>
<evidence type="ECO:0000313" key="2">
    <source>
        <dbReference type="EMBL" id="EAY10676.1"/>
    </source>
</evidence>
<reference evidence="2" key="2">
    <citation type="journal article" date="2007" name="Science">
        <title>Draft genome sequence of the sexually transmitted pathogen Trichomonas vaginalis.</title>
        <authorList>
            <person name="Carlton J.M."/>
            <person name="Hirt R.P."/>
            <person name="Silva J.C."/>
            <person name="Delcher A.L."/>
            <person name="Schatz M."/>
            <person name="Zhao Q."/>
            <person name="Wortman J.R."/>
            <person name="Bidwell S.L."/>
            <person name="Alsmark U.C.M."/>
            <person name="Besteiro S."/>
            <person name="Sicheritz-Ponten T."/>
            <person name="Noel C.J."/>
            <person name="Dacks J.B."/>
            <person name="Foster P.G."/>
            <person name="Simillion C."/>
            <person name="Van de Peer Y."/>
            <person name="Miranda-Saavedra D."/>
            <person name="Barton G.J."/>
            <person name="Westrop G.D."/>
            <person name="Mueller S."/>
            <person name="Dessi D."/>
            <person name="Fiori P.L."/>
            <person name="Ren Q."/>
            <person name="Paulsen I."/>
            <person name="Zhang H."/>
            <person name="Bastida-Corcuera F.D."/>
            <person name="Simoes-Barbosa A."/>
            <person name="Brown M.T."/>
            <person name="Hayes R.D."/>
            <person name="Mukherjee M."/>
            <person name="Okumura C.Y."/>
            <person name="Schneider R."/>
            <person name="Smith A.J."/>
            <person name="Vanacova S."/>
            <person name="Villalvazo M."/>
            <person name="Haas B.J."/>
            <person name="Pertea M."/>
            <person name="Feldblyum T.V."/>
            <person name="Utterback T.R."/>
            <person name="Shu C.L."/>
            <person name="Osoegawa K."/>
            <person name="de Jong P.J."/>
            <person name="Hrdy I."/>
            <person name="Horvathova L."/>
            <person name="Zubacova Z."/>
            <person name="Dolezal P."/>
            <person name="Malik S.B."/>
            <person name="Logsdon J.M. Jr."/>
            <person name="Henze K."/>
            <person name="Gupta A."/>
            <person name="Wang C.C."/>
            <person name="Dunne R.L."/>
            <person name="Upcroft J.A."/>
            <person name="Upcroft P."/>
            <person name="White O."/>
            <person name="Salzberg S.L."/>
            <person name="Tang P."/>
            <person name="Chiu C.-H."/>
            <person name="Lee Y.-S."/>
            <person name="Embley T.M."/>
            <person name="Coombs G.H."/>
            <person name="Mottram J.C."/>
            <person name="Tachezy J."/>
            <person name="Fraser-Liggett C.M."/>
            <person name="Johnson P.J."/>
        </authorList>
    </citation>
    <scope>NUCLEOTIDE SEQUENCE [LARGE SCALE GENOMIC DNA]</scope>
    <source>
        <strain evidence="2">G3</strain>
    </source>
</reference>
<dbReference type="EMBL" id="DS113334">
    <property type="protein sequence ID" value="EAY10676.1"/>
    <property type="molecule type" value="Genomic_DNA"/>
</dbReference>
<feature type="domain" description="Initiator binding" evidence="1">
    <location>
        <begin position="4"/>
        <end position="86"/>
    </location>
</feature>
<dbReference type="VEuPathDB" id="TrichDB:TVAGG3_0746170"/>
<organism evidence="2 3">
    <name type="scientific">Trichomonas vaginalis (strain ATCC PRA-98 / G3)</name>
    <dbReference type="NCBI Taxonomy" id="412133"/>
    <lineage>
        <taxon>Eukaryota</taxon>
        <taxon>Metamonada</taxon>
        <taxon>Parabasalia</taxon>
        <taxon>Trichomonadida</taxon>
        <taxon>Trichomonadidae</taxon>
        <taxon>Trichomonas</taxon>
    </lineage>
</organism>
<evidence type="ECO:0000259" key="1">
    <source>
        <dbReference type="Pfam" id="PF10416"/>
    </source>
</evidence>